<dbReference type="EMBL" id="CACVBM020001103">
    <property type="protein sequence ID" value="CAA7031115.1"/>
    <property type="molecule type" value="Genomic_DNA"/>
</dbReference>
<reference evidence="2" key="1">
    <citation type="submission" date="2020-01" db="EMBL/GenBank/DDBJ databases">
        <authorList>
            <person name="Mishra B."/>
        </authorList>
    </citation>
    <scope>NUCLEOTIDE SEQUENCE [LARGE SCALE GENOMIC DNA]</scope>
</reference>
<dbReference type="Pfam" id="PF04937">
    <property type="entry name" value="DUF659"/>
    <property type="match status" value="1"/>
</dbReference>
<protein>
    <recommendedName>
        <fullName evidence="1">DUF659 domain-containing protein</fullName>
    </recommendedName>
</protein>
<evidence type="ECO:0000313" key="2">
    <source>
        <dbReference type="EMBL" id="CAA7031115.1"/>
    </source>
</evidence>
<dbReference type="InterPro" id="IPR012337">
    <property type="entry name" value="RNaseH-like_sf"/>
</dbReference>
<dbReference type="OrthoDB" id="2012664at2759"/>
<dbReference type="Proteomes" id="UP000467841">
    <property type="component" value="Unassembled WGS sequence"/>
</dbReference>
<evidence type="ECO:0000259" key="1">
    <source>
        <dbReference type="Pfam" id="PF04937"/>
    </source>
</evidence>
<comment type="caution">
    <text evidence="2">The sequence shown here is derived from an EMBL/GenBank/DDBJ whole genome shotgun (WGS) entry which is preliminary data.</text>
</comment>
<proteinExistence type="predicted"/>
<dbReference type="PANTHER" id="PTHR32166">
    <property type="entry name" value="OSJNBA0013A04.12 PROTEIN"/>
    <property type="match status" value="1"/>
</dbReference>
<name>A0A6D2J1P3_9BRAS</name>
<accession>A0A6D2J1P3</accession>
<feature type="domain" description="DUF659" evidence="1">
    <location>
        <begin position="204"/>
        <end position="354"/>
    </location>
</feature>
<keyword evidence="3" id="KW-1185">Reference proteome</keyword>
<dbReference type="PANTHER" id="PTHR32166:SF74">
    <property type="entry name" value="OS05G0256350 PROTEIN"/>
    <property type="match status" value="1"/>
</dbReference>
<dbReference type="AlphaFoldDB" id="A0A6D2J1P3"/>
<dbReference type="InterPro" id="IPR007021">
    <property type="entry name" value="DUF659"/>
</dbReference>
<dbReference type="SUPFAM" id="SSF53098">
    <property type="entry name" value="Ribonuclease H-like"/>
    <property type="match status" value="1"/>
</dbReference>
<gene>
    <name evidence="2" type="ORF">MERR_LOCUS18350</name>
</gene>
<organism evidence="2 3">
    <name type="scientific">Microthlaspi erraticum</name>
    <dbReference type="NCBI Taxonomy" id="1685480"/>
    <lineage>
        <taxon>Eukaryota</taxon>
        <taxon>Viridiplantae</taxon>
        <taxon>Streptophyta</taxon>
        <taxon>Embryophyta</taxon>
        <taxon>Tracheophyta</taxon>
        <taxon>Spermatophyta</taxon>
        <taxon>Magnoliopsida</taxon>
        <taxon>eudicotyledons</taxon>
        <taxon>Gunneridae</taxon>
        <taxon>Pentapetalae</taxon>
        <taxon>rosids</taxon>
        <taxon>malvids</taxon>
        <taxon>Brassicales</taxon>
        <taxon>Brassicaceae</taxon>
        <taxon>Coluteocarpeae</taxon>
        <taxon>Microthlaspi</taxon>
    </lineage>
</organism>
<evidence type="ECO:0000313" key="3">
    <source>
        <dbReference type="Proteomes" id="UP000467841"/>
    </source>
</evidence>
<sequence length="570" mass="64520">MEVPPTEEGPPPSMKRNSNDIGWDYGRIMDLSHPDRLKCILCGKEVPGGVFRMKEHIAQVKGNMASCPHASKEDQDKCMKVIVEARRKKAEKRKAEEALRAEVNLSKDNNVDELERELGTLKSPHFHGPMDRFTKPINPEVSMAEQKRQQGIHDAISKERSHAVHQYCALWMYSSGIAFNAIDNEDFRLFCEALGQFGAGWKPPSQYQLRGPLLVEEQQKTKEKMKTLEEEWVKDGCSVMTDAWTDMNRRSIMNLCVNSKGGTCFLSSKDSSKDGHTGQYIFEYIDKCIEEVGADKVVQVVTDNATNNVAAAKLLKEKRPSILWSGCAAHTLDLMLEGISKLHGFVKLIDQVKALTIFIYGHHQTLDLMRSHTKNKDIVRPGATRFATCYLTVSSLYEKKAELKNMFSSEEWHICKHSKTVKGQACYDTVKNIGFLSSMMVVLKVFSPLVKVLRLADGERIPSLGFIYGEILEAKKSIKEATDHSERGYEPILKIVDEKMKEIFYHGDLEKQDIVVNHEVDLHKNKSGSFGWPLARKGCEKKDDKFDPAPLVVKEIGAPLERFTRRKGID</sequence>